<keyword evidence="2" id="KW-1185">Reference proteome</keyword>
<comment type="caution">
    <text evidence="1">The sequence shown here is derived from an EMBL/GenBank/DDBJ whole genome shotgun (WGS) entry which is preliminary data.</text>
</comment>
<evidence type="ECO:0000313" key="1">
    <source>
        <dbReference type="EMBL" id="KAG0309381.1"/>
    </source>
</evidence>
<sequence>MRDSTPAVSSSRLGSLARTAVLVLLSAVLLQLMVSSRSAYLWSNIKNLRTPIQYHGEHITSNFFEGWYFKFVKLNDNDKGQALGMALIPGIYLPPPDADQNRAHAFVIVLGLPGREHSAYYRFPTEDFVDQGEHGAGQEGAFRVKIGNSVFAHDEIILDLPVENFDRIPAEELEMFYAEASQQYAAQYRNSNSSQTRPVSDDFFRNFFPSSNQLKAQERQEPFAVQGHFKFPANTQTVLPTSFLTPSIMGFTAYAPFLECNHGVASLHHPIQKGRIATLNANSEIQAEDVYDGGVGYTEKDWGINFPSTWIWIQSNIFSVSPGSSLLVSLASIPVLGPDVSEWIHDHLPVASSLTHVPGMLLVYYHAASKTVYNFSTYILSAKTKSLKVTMDLEKRTQTVSLVATTPDPLRSGKTVALEVSVTREMGTGVPLRAPRREMGRMMTGVEETVLAQMRVKLWRVESGEVVVEDVGLGGGLEVVGDIQWLEARVNS</sequence>
<dbReference type="EMBL" id="JAAAIP010001197">
    <property type="protein sequence ID" value="KAG0309381.1"/>
    <property type="molecule type" value="Genomic_DNA"/>
</dbReference>
<reference evidence="1" key="1">
    <citation type="journal article" date="2020" name="Fungal Divers.">
        <title>Resolving the Mortierellaceae phylogeny through synthesis of multi-gene phylogenetics and phylogenomics.</title>
        <authorList>
            <person name="Vandepol N."/>
            <person name="Liber J."/>
            <person name="Desiro A."/>
            <person name="Na H."/>
            <person name="Kennedy M."/>
            <person name="Barry K."/>
            <person name="Grigoriev I.V."/>
            <person name="Miller A.N."/>
            <person name="O'Donnell K."/>
            <person name="Stajich J.E."/>
            <person name="Bonito G."/>
        </authorList>
    </citation>
    <scope>NUCLEOTIDE SEQUENCE</scope>
    <source>
        <strain evidence="1">REB-010B</strain>
    </source>
</reference>
<evidence type="ECO:0000313" key="2">
    <source>
        <dbReference type="Proteomes" id="UP000738325"/>
    </source>
</evidence>
<gene>
    <name evidence="1" type="ORF">BGZ99_000867</name>
</gene>
<dbReference type="GO" id="GO:0009976">
    <property type="term" value="F:tocopherol cyclase activity"/>
    <property type="evidence" value="ECO:0007669"/>
    <property type="project" value="InterPro"/>
</dbReference>
<dbReference type="OrthoDB" id="2118020at2759"/>
<dbReference type="Pfam" id="PF14249">
    <property type="entry name" value="Tocopherol_cycl"/>
    <property type="match status" value="1"/>
</dbReference>
<dbReference type="InterPro" id="IPR025893">
    <property type="entry name" value="Tocopherol_cyclase"/>
</dbReference>
<dbReference type="PANTHER" id="PTHR35309">
    <property type="match status" value="1"/>
</dbReference>
<dbReference type="Proteomes" id="UP000738325">
    <property type="component" value="Unassembled WGS sequence"/>
</dbReference>
<organism evidence="1 2">
    <name type="scientific">Dissophora globulifera</name>
    <dbReference type="NCBI Taxonomy" id="979702"/>
    <lineage>
        <taxon>Eukaryota</taxon>
        <taxon>Fungi</taxon>
        <taxon>Fungi incertae sedis</taxon>
        <taxon>Mucoromycota</taxon>
        <taxon>Mortierellomycotina</taxon>
        <taxon>Mortierellomycetes</taxon>
        <taxon>Mortierellales</taxon>
        <taxon>Mortierellaceae</taxon>
        <taxon>Dissophora</taxon>
    </lineage>
</organism>
<proteinExistence type="predicted"/>
<dbReference type="PANTHER" id="PTHR35309:SF4">
    <property type="entry name" value="TOCOPHEROL CYCLASE"/>
    <property type="match status" value="1"/>
</dbReference>
<dbReference type="AlphaFoldDB" id="A0A9P6QZP1"/>
<name>A0A9P6QZP1_9FUNG</name>
<protein>
    <submittedName>
        <fullName evidence="1">Uncharacterized protein</fullName>
    </submittedName>
</protein>
<accession>A0A9P6QZP1</accession>